<keyword evidence="2" id="KW-0418">Kinase</keyword>
<name>V8N9G9_OPHHA</name>
<evidence type="ECO:0000256" key="1">
    <source>
        <dbReference type="SAM" id="MobiDB-lite"/>
    </source>
</evidence>
<reference evidence="2 3" key="1">
    <citation type="journal article" date="2013" name="Proc. Natl. Acad. Sci. U.S.A.">
        <title>The king cobra genome reveals dynamic gene evolution and adaptation in the snake venom system.</title>
        <authorList>
            <person name="Vonk F.J."/>
            <person name="Casewell N.R."/>
            <person name="Henkel C.V."/>
            <person name="Heimberg A.M."/>
            <person name="Jansen H.J."/>
            <person name="McCleary R.J."/>
            <person name="Kerkkamp H.M."/>
            <person name="Vos R.A."/>
            <person name="Guerreiro I."/>
            <person name="Calvete J.J."/>
            <person name="Wuster W."/>
            <person name="Woods A.E."/>
            <person name="Logan J.M."/>
            <person name="Harrison R.A."/>
            <person name="Castoe T.A."/>
            <person name="de Koning A.P."/>
            <person name="Pollock D.D."/>
            <person name="Yandell M."/>
            <person name="Calderon D."/>
            <person name="Renjifo C."/>
            <person name="Currier R.B."/>
            <person name="Salgado D."/>
            <person name="Pla D."/>
            <person name="Sanz L."/>
            <person name="Hyder A.S."/>
            <person name="Ribeiro J.M."/>
            <person name="Arntzen J.W."/>
            <person name="van den Thillart G.E."/>
            <person name="Boetzer M."/>
            <person name="Pirovano W."/>
            <person name="Dirks R.P."/>
            <person name="Spaink H.P."/>
            <person name="Duboule D."/>
            <person name="McGlinn E."/>
            <person name="Kini R.M."/>
            <person name="Richardson M.K."/>
        </authorList>
    </citation>
    <scope>NUCLEOTIDE SEQUENCE</scope>
    <source>
        <tissue evidence="2">Blood</tissue>
    </source>
</reference>
<proteinExistence type="predicted"/>
<dbReference type="AlphaFoldDB" id="V8N9G9"/>
<organism evidence="2 3">
    <name type="scientific">Ophiophagus hannah</name>
    <name type="common">King cobra</name>
    <name type="synonym">Naja hannah</name>
    <dbReference type="NCBI Taxonomy" id="8665"/>
    <lineage>
        <taxon>Eukaryota</taxon>
        <taxon>Metazoa</taxon>
        <taxon>Chordata</taxon>
        <taxon>Craniata</taxon>
        <taxon>Vertebrata</taxon>
        <taxon>Euteleostomi</taxon>
        <taxon>Lepidosauria</taxon>
        <taxon>Squamata</taxon>
        <taxon>Bifurcata</taxon>
        <taxon>Unidentata</taxon>
        <taxon>Episquamata</taxon>
        <taxon>Toxicofera</taxon>
        <taxon>Serpentes</taxon>
        <taxon>Colubroidea</taxon>
        <taxon>Elapidae</taxon>
        <taxon>Elapinae</taxon>
        <taxon>Ophiophagus</taxon>
    </lineage>
</organism>
<evidence type="ECO:0000313" key="2">
    <source>
        <dbReference type="EMBL" id="ETE58207.1"/>
    </source>
</evidence>
<sequence length="153" mass="16059">MVGEGLPDRNNVGLQGRNGGFLGRNGEGGLLQKHSRWVSGQEEGEGLPRSSLPNSILFERKRGAGPEGLRGAVHPEPQDGADDQRLEQDGAQEPEAAVLERDQPHEVVGEVAVVPGAGAEVPQQRARGELPRVDACGVERGARGQPAAAPQAQ</sequence>
<feature type="non-terminal residue" evidence="2">
    <location>
        <position position="153"/>
    </location>
</feature>
<feature type="compositionally biased region" description="Gly residues" evidence="1">
    <location>
        <begin position="16"/>
        <end position="29"/>
    </location>
</feature>
<feature type="non-terminal residue" evidence="2">
    <location>
        <position position="1"/>
    </location>
</feature>
<comment type="caution">
    <text evidence="2">The sequence shown here is derived from an EMBL/GenBank/DDBJ whole genome shotgun (WGS) entry which is preliminary data.</text>
</comment>
<keyword evidence="2" id="KW-0808">Transferase</keyword>
<dbReference type="EMBL" id="AZIM01007038">
    <property type="protein sequence ID" value="ETE58207.1"/>
    <property type="molecule type" value="Genomic_DNA"/>
</dbReference>
<evidence type="ECO:0000313" key="3">
    <source>
        <dbReference type="Proteomes" id="UP000018936"/>
    </source>
</evidence>
<accession>V8N9G9</accession>
<dbReference type="GO" id="GO:0016301">
    <property type="term" value="F:kinase activity"/>
    <property type="evidence" value="ECO:0007669"/>
    <property type="project" value="UniProtKB-KW"/>
</dbReference>
<dbReference type="Proteomes" id="UP000018936">
    <property type="component" value="Unassembled WGS sequence"/>
</dbReference>
<keyword evidence="3" id="KW-1185">Reference proteome</keyword>
<feature type="region of interest" description="Disordered" evidence="1">
    <location>
        <begin position="1"/>
        <end position="104"/>
    </location>
</feature>
<protein>
    <submittedName>
        <fullName evidence="2">Myristoylated alanine-rich C-kinase substrate</fullName>
    </submittedName>
</protein>
<gene>
    <name evidence="2" type="primary">Marcks</name>
    <name evidence="2" type="ORF">L345_16074</name>
</gene>